<sequence>MSQPQQVALIIGASRGIGRQIAIDLAKNGYAVMLSAKTTSDASTVTPFPPDPNSPQSTINTVECEIREAGGHVATVAVDVRDAVQIQRAVEETVYIFGRLDVLVYNSGAIWWSSVENTPLKRFKLMQQVNPEGLYATVQAALPFFEKAGWKGRIVVVSPPIYSRFFRGKTAYAMGKVGMSVLVKGLAMDFVRQGRNEMAVTSIWPASSIESAATEYNKGSDTSHKKDLRKPTVFSDAVLAMLRAPHHVVNGLLDTDEDFLREKCGVSDFSKYSVIPGATPRRIMPAKFPVLEVAEQDDEGQRMDSTKVRAKM</sequence>
<dbReference type="InterPro" id="IPR036291">
    <property type="entry name" value="NAD(P)-bd_dom_sf"/>
</dbReference>
<evidence type="ECO:0000256" key="1">
    <source>
        <dbReference type="ARBA" id="ARBA00022857"/>
    </source>
</evidence>
<keyword evidence="1" id="KW-0521">NADP</keyword>
<dbReference type="InterPro" id="IPR051935">
    <property type="entry name" value="HSDL2"/>
</dbReference>
<dbReference type="Pfam" id="PF13561">
    <property type="entry name" value="adh_short_C2"/>
    <property type="match status" value="1"/>
</dbReference>
<evidence type="ECO:0000313" key="3">
    <source>
        <dbReference type="Proteomes" id="UP000030104"/>
    </source>
</evidence>
<organism evidence="2 3">
    <name type="scientific">Penicillium italicum</name>
    <name type="common">Blue mold</name>
    <dbReference type="NCBI Taxonomy" id="40296"/>
    <lineage>
        <taxon>Eukaryota</taxon>
        <taxon>Fungi</taxon>
        <taxon>Dikarya</taxon>
        <taxon>Ascomycota</taxon>
        <taxon>Pezizomycotina</taxon>
        <taxon>Eurotiomycetes</taxon>
        <taxon>Eurotiomycetidae</taxon>
        <taxon>Eurotiales</taxon>
        <taxon>Aspergillaceae</taxon>
        <taxon>Penicillium</taxon>
    </lineage>
</organism>
<protein>
    <submittedName>
        <fullName evidence="2">Glucose/ribitol dehydrogenase</fullName>
    </submittedName>
</protein>
<dbReference type="EMBL" id="JQGA01000352">
    <property type="protein sequence ID" value="KGO76113.1"/>
    <property type="molecule type" value="Genomic_DNA"/>
</dbReference>
<dbReference type="PANTHER" id="PTHR42808">
    <property type="entry name" value="HYDROXYSTEROID DEHYDROGENASE-LIKE PROTEIN 2"/>
    <property type="match status" value="1"/>
</dbReference>
<dbReference type="OMA" id="WWSSVAN"/>
<dbReference type="STRING" id="40296.A0A0A2LAA4"/>
<dbReference type="PhylomeDB" id="A0A0A2LAA4"/>
<reference evidence="2 3" key="1">
    <citation type="journal article" date="2015" name="Mol. Plant Microbe Interact.">
        <title>Genome, transcriptome, and functional analyses of Penicillium expansum provide new insights into secondary metabolism and pathogenicity.</title>
        <authorList>
            <person name="Ballester A.R."/>
            <person name="Marcet-Houben M."/>
            <person name="Levin E."/>
            <person name="Sela N."/>
            <person name="Selma-Lazaro C."/>
            <person name="Carmona L."/>
            <person name="Wisniewski M."/>
            <person name="Droby S."/>
            <person name="Gonzalez-Candelas L."/>
            <person name="Gabaldon T."/>
        </authorList>
    </citation>
    <scope>NUCLEOTIDE SEQUENCE [LARGE SCALE GENOMIC DNA]</scope>
    <source>
        <strain evidence="2 3">PHI-1</strain>
    </source>
</reference>
<name>A0A0A2LAA4_PENIT</name>
<dbReference type="InterPro" id="IPR020904">
    <property type="entry name" value="Sc_DH/Rdtase_CS"/>
</dbReference>
<dbReference type="AlphaFoldDB" id="A0A0A2LAA4"/>
<dbReference type="PANTHER" id="PTHR42808:SF4">
    <property type="entry name" value="SHORT CHAIN DEHYDROGENASE"/>
    <property type="match status" value="1"/>
</dbReference>
<proteinExistence type="predicted"/>
<dbReference type="PRINTS" id="PR00081">
    <property type="entry name" value="GDHRDH"/>
</dbReference>
<gene>
    <name evidence="2" type="ORF">PITC_006560</name>
</gene>
<dbReference type="Gene3D" id="3.40.50.720">
    <property type="entry name" value="NAD(P)-binding Rossmann-like Domain"/>
    <property type="match status" value="1"/>
</dbReference>
<accession>A0A0A2LAA4</accession>
<comment type="caution">
    <text evidence="2">The sequence shown here is derived from an EMBL/GenBank/DDBJ whole genome shotgun (WGS) entry which is preliminary data.</text>
</comment>
<dbReference type="PROSITE" id="PS00061">
    <property type="entry name" value="ADH_SHORT"/>
    <property type="match status" value="1"/>
</dbReference>
<dbReference type="HOGENOM" id="CLU_010194_2_2_1"/>
<dbReference type="InterPro" id="IPR002347">
    <property type="entry name" value="SDR_fam"/>
</dbReference>
<dbReference type="Proteomes" id="UP000030104">
    <property type="component" value="Unassembled WGS sequence"/>
</dbReference>
<dbReference type="SUPFAM" id="SSF51735">
    <property type="entry name" value="NAD(P)-binding Rossmann-fold domains"/>
    <property type="match status" value="1"/>
</dbReference>
<keyword evidence="3" id="KW-1185">Reference proteome</keyword>
<dbReference type="OrthoDB" id="5327538at2759"/>
<evidence type="ECO:0000313" key="2">
    <source>
        <dbReference type="EMBL" id="KGO76113.1"/>
    </source>
</evidence>